<dbReference type="AlphaFoldDB" id="A0AAV5M544"/>
<feature type="compositionally biased region" description="Polar residues" evidence="1">
    <location>
        <begin position="1"/>
        <end position="14"/>
    </location>
</feature>
<organism evidence="2 3">
    <name type="scientific">Rubroshorea leprosula</name>
    <dbReference type="NCBI Taxonomy" id="152421"/>
    <lineage>
        <taxon>Eukaryota</taxon>
        <taxon>Viridiplantae</taxon>
        <taxon>Streptophyta</taxon>
        <taxon>Embryophyta</taxon>
        <taxon>Tracheophyta</taxon>
        <taxon>Spermatophyta</taxon>
        <taxon>Magnoliopsida</taxon>
        <taxon>eudicotyledons</taxon>
        <taxon>Gunneridae</taxon>
        <taxon>Pentapetalae</taxon>
        <taxon>rosids</taxon>
        <taxon>malvids</taxon>
        <taxon>Malvales</taxon>
        <taxon>Dipterocarpaceae</taxon>
        <taxon>Rubroshorea</taxon>
    </lineage>
</organism>
<sequence>MEIGESSNSATRISQKIVRTIEESQENTVTPAQRQEIRRTGIRRQNGANPFDVPQRSTRKRQREPTNNSK</sequence>
<dbReference type="Proteomes" id="UP001054252">
    <property type="component" value="Unassembled WGS sequence"/>
</dbReference>
<reference evidence="2 3" key="1">
    <citation type="journal article" date="2021" name="Commun. Biol.">
        <title>The genome of Shorea leprosula (Dipterocarpaceae) highlights the ecological relevance of drought in aseasonal tropical rainforests.</title>
        <authorList>
            <person name="Ng K.K.S."/>
            <person name="Kobayashi M.J."/>
            <person name="Fawcett J.A."/>
            <person name="Hatakeyama M."/>
            <person name="Paape T."/>
            <person name="Ng C.H."/>
            <person name="Ang C.C."/>
            <person name="Tnah L.H."/>
            <person name="Lee C.T."/>
            <person name="Nishiyama T."/>
            <person name="Sese J."/>
            <person name="O'Brien M.J."/>
            <person name="Copetti D."/>
            <person name="Mohd Noor M.I."/>
            <person name="Ong R.C."/>
            <person name="Putra M."/>
            <person name="Sireger I.Z."/>
            <person name="Indrioko S."/>
            <person name="Kosugi Y."/>
            <person name="Izuno A."/>
            <person name="Isagi Y."/>
            <person name="Lee S.L."/>
            <person name="Shimizu K.K."/>
        </authorList>
    </citation>
    <scope>NUCLEOTIDE SEQUENCE [LARGE SCALE GENOMIC DNA]</scope>
    <source>
        <strain evidence="2">214</strain>
    </source>
</reference>
<evidence type="ECO:0000313" key="2">
    <source>
        <dbReference type="EMBL" id="GKV44582.1"/>
    </source>
</evidence>
<name>A0AAV5M544_9ROSI</name>
<accession>A0AAV5M544</accession>
<gene>
    <name evidence="2" type="ORF">SLEP1_g51746</name>
</gene>
<comment type="caution">
    <text evidence="2">The sequence shown here is derived from an EMBL/GenBank/DDBJ whole genome shotgun (WGS) entry which is preliminary data.</text>
</comment>
<proteinExistence type="predicted"/>
<feature type="region of interest" description="Disordered" evidence="1">
    <location>
        <begin position="1"/>
        <end position="70"/>
    </location>
</feature>
<evidence type="ECO:0000256" key="1">
    <source>
        <dbReference type="SAM" id="MobiDB-lite"/>
    </source>
</evidence>
<protein>
    <submittedName>
        <fullName evidence="2">Uncharacterized protein</fullName>
    </submittedName>
</protein>
<dbReference type="EMBL" id="BPVZ01000183">
    <property type="protein sequence ID" value="GKV44582.1"/>
    <property type="molecule type" value="Genomic_DNA"/>
</dbReference>
<evidence type="ECO:0000313" key="3">
    <source>
        <dbReference type="Proteomes" id="UP001054252"/>
    </source>
</evidence>
<keyword evidence="3" id="KW-1185">Reference proteome</keyword>